<dbReference type="InterPro" id="IPR005569">
    <property type="entry name" value="Arc_DNA-bd_dom"/>
</dbReference>
<evidence type="ECO:0000313" key="3">
    <source>
        <dbReference type="Proteomes" id="UP000739180"/>
    </source>
</evidence>
<dbReference type="EMBL" id="VCQT01000032">
    <property type="protein sequence ID" value="TMW12600.1"/>
    <property type="molecule type" value="Genomic_DNA"/>
</dbReference>
<evidence type="ECO:0000313" key="2">
    <source>
        <dbReference type="EMBL" id="TMW12600.1"/>
    </source>
</evidence>
<dbReference type="InterPro" id="IPR013321">
    <property type="entry name" value="Arc_rbn_hlx_hlx"/>
</dbReference>
<dbReference type="Proteomes" id="UP000739180">
    <property type="component" value="Unassembled WGS sequence"/>
</dbReference>
<organism evidence="2 3">
    <name type="scientific">Alloalcanivorax gelatiniphagus</name>
    <dbReference type="NCBI Taxonomy" id="1194167"/>
    <lineage>
        <taxon>Bacteria</taxon>
        <taxon>Pseudomonadati</taxon>
        <taxon>Pseudomonadota</taxon>
        <taxon>Gammaproteobacteria</taxon>
        <taxon>Oceanospirillales</taxon>
        <taxon>Alcanivoracaceae</taxon>
        <taxon>Alloalcanivorax</taxon>
    </lineage>
</organism>
<dbReference type="InterPro" id="IPR010985">
    <property type="entry name" value="Ribbon_hlx_hlx"/>
</dbReference>
<dbReference type="SUPFAM" id="SSF47598">
    <property type="entry name" value="Ribbon-helix-helix"/>
    <property type="match status" value="1"/>
</dbReference>
<accession>A0ABY2XMI3</accession>
<protein>
    <submittedName>
        <fullName evidence="2">Arc family DNA-binding protein</fullName>
    </submittedName>
</protein>
<dbReference type="Gene3D" id="1.10.1220.10">
    <property type="entry name" value="Met repressor-like"/>
    <property type="match status" value="1"/>
</dbReference>
<dbReference type="RefSeq" id="WP_138772537.1">
    <property type="nucleotide sequence ID" value="NZ_JBHSSX010000042.1"/>
</dbReference>
<proteinExistence type="predicted"/>
<evidence type="ECO:0000259" key="1">
    <source>
        <dbReference type="Pfam" id="PF03869"/>
    </source>
</evidence>
<dbReference type="GO" id="GO:0003677">
    <property type="term" value="F:DNA binding"/>
    <property type="evidence" value="ECO:0007669"/>
    <property type="project" value="UniProtKB-KW"/>
</dbReference>
<keyword evidence="2" id="KW-0238">DNA-binding</keyword>
<feature type="domain" description="Arc-like DNA binding" evidence="1">
    <location>
        <begin position="7"/>
        <end position="50"/>
    </location>
</feature>
<reference evidence="2 3" key="1">
    <citation type="submission" date="2019-05" db="EMBL/GenBank/DDBJ databases">
        <title>Genome of Alcanivorax gelatiniphagus, an oil degrading marine bacteria.</title>
        <authorList>
            <person name="Kwon K.K."/>
        </authorList>
    </citation>
    <scope>NUCLEOTIDE SEQUENCE [LARGE SCALE GENOMIC DNA]</scope>
    <source>
        <strain evidence="2 3">MEBiC 08158</strain>
    </source>
</reference>
<name>A0ABY2XMI3_9GAMM</name>
<comment type="caution">
    <text evidence="2">The sequence shown here is derived from an EMBL/GenBank/DDBJ whole genome shotgun (WGS) entry which is preliminary data.</text>
</comment>
<dbReference type="Pfam" id="PF03869">
    <property type="entry name" value="Arc"/>
    <property type="match status" value="1"/>
</dbReference>
<gene>
    <name evidence="2" type="ORF">FGS76_10210</name>
</gene>
<sequence length="90" mass="10125">MKQDATSQAQKFVVRFPCDMRGRIAEVAALNHRSMNAEIVARLQHSLANWSTLEPTTADAIPVGREEQVLLQRFRLLSPARQRALLGLLD</sequence>
<keyword evidence="3" id="KW-1185">Reference proteome</keyword>